<dbReference type="EMBL" id="MSTR01000005">
    <property type="protein sequence ID" value="ONN43522.1"/>
    <property type="molecule type" value="Genomic_DNA"/>
</dbReference>
<reference evidence="2 3" key="1">
    <citation type="submission" date="2016-12" db="EMBL/GenBank/DDBJ databases">
        <authorList>
            <person name="Song W.-J."/>
            <person name="Kurnit D.M."/>
        </authorList>
    </citation>
    <scope>NUCLEOTIDE SEQUENCE [LARGE SCALE GENOMIC DNA]</scope>
    <source>
        <strain evidence="2 3">CGB1038-1_S1</strain>
    </source>
</reference>
<dbReference type="AlphaFoldDB" id="A0A1V2UKI5"/>
<evidence type="ECO:0000313" key="2">
    <source>
        <dbReference type="EMBL" id="ONN43522.1"/>
    </source>
</evidence>
<gene>
    <name evidence="2" type="ORF">BTN92_06735</name>
    <name evidence="1" type="ORF">EM151A_0286</name>
</gene>
<organism evidence="2 3">
    <name type="scientific">Enterococcus mundtii</name>
    <dbReference type="NCBI Taxonomy" id="53346"/>
    <lineage>
        <taxon>Bacteria</taxon>
        <taxon>Bacillati</taxon>
        <taxon>Bacillota</taxon>
        <taxon>Bacilli</taxon>
        <taxon>Lactobacillales</taxon>
        <taxon>Enterococcaceae</taxon>
        <taxon>Enterococcus</taxon>
    </lineage>
</organism>
<dbReference type="Proteomes" id="UP000189299">
    <property type="component" value="Unassembled WGS sequence"/>
</dbReference>
<reference evidence="1 4" key="2">
    <citation type="submission" date="2019-07" db="EMBL/GenBank/DDBJ databases">
        <title>antibiotic susceptibility of plant-derived lactic acid bacteria.</title>
        <authorList>
            <person name="Sugiyama M."/>
            <person name="Noda M."/>
        </authorList>
    </citation>
    <scope>NUCLEOTIDE SEQUENCE [LARGE SCALE GENOMIC DNA]</scope>
    <source>
        <strain evidence="1 4">15-1A</strain>
    </source>
</reference>
<keyword evidence="1" id="KW-0808">Transferase</keyword>
<name>A0A1V2UKI5_ENTMU</name>
<evidence type="ECO:0000313" key="1">
    <source>
        <dbReference type="EMBL" id="BBM13528.1"/>
    </source>
</evidence>
<dbReference type="Proteomes" id="UP000509460">
    <property type="component" value="Chromosome"/>
</dbReference>
<evidence type="ECO:0000313" key="3">
    <source>
        <dbReference type="Proteomes" id="UP000189299"/>
    </source>
</evidence>
<keyword evidence="1" id="KW-0418">Kinase</keyword>
<accession>A0A1V2UKI5</accession>
<dbReference type="EMBL" id="AP019810">
    <property type="protein sequence ID" value="BBM13528.1"/>
    <property type="molecule type" value="Genomic_DNA"/>
</dbReference>
<proteinExistence type="predicted"/>
<sequence length="114" mass="13603">MVENKINVARIDSILSNYLEQKIGELRAHYLLTIDASGVFRPDLDYKSIKIETFKRFEERITLLWKKNSSIIFDSLPINATQVRVEHECYRVFCKVIYPEYKEFVEKNLKKLEK</sequence>
<dbReference type="RefSeq" id="WP_077151477.1">
    <property type="nucleotide sequence ID" value="NZ_AP019810.1"/>
</dbReference>
<dbReference type="GO" id="GO:0016301">
    <property type="term" value="F:kinase activity"/>
    <property type="evidence" value="ECO:0007669"/>
    <property type="project" value="UniProtKB-KW"/>
</dbReference>
<evidence type="ECO:0000313" key="4">
    <source>
        <dbReference type="Proteomes" id="UP000509460"/>
    </source>
</evidence>
<protein>
    <submittedName>
        <fullName evidence="1">Tyrosine protein kinase</fullName>
    </submittedName>
</protein>